<evidence type="ECO:0000256" key="4">
    <source>
        <dbReference type="ARBA" id="ARBA00011233"/>
    </source>
</evidence>
<proteinExistence type="inferred from homology"/>
<accession>A0ABT8J233</accession>
<evidence type="ECO:0000256" key="7">
    <source>
        <dbReference type="ARBA" id="ARBA00023270"/>
    </source>
</evidence>
<dbReference type="PANTHER" id="PTHR30246:SF1">
    <property type="entry name" value="2-DEHYDRO-3-DEOXY-6-PHOSPHOGALACTONATE ALDOLASE-RELATED"/>
    <property type="match status" value="1"/>
</dbReference>
<dbReference type="Proteomes" id="UP001174210">
    <property type="component" value="Unassembled WGS sequence"/>
</dbReference>
<evidence type="ECO:0000313" key="10">
    <source>
        <dbReference type="Proteomes" id="UP001174210"/>
    </source>
</evidence>
<dbReference type="PROSITE" id="PS00159">
    <property type="entry name" value="ALDOLASE_KDPG_KHG_1"/>
    <property type="match status" value="1"/>
</dbReference>
<comment type="catalytic activity">
    <reaction evidence="1">
        <text>2-dehydro-3-deoxy-6-phospho-D-gluconate = D-glyceraldehyde 3-phosphate + pyruvate</text>
        <dbReference type="Rhea" id="RHEA:17089"/>
        <dbReference type="ChEBI" id="CHEBI:15361"/>
        <dbReference type="ChEBI" id="CHEBI:57569"/>
        <dbReference type="ChEBI" id="CHEBI:59776"/>
        <dbReference type="EC" id="4.1.2.14"/>
    </reaction>
</comment>
<keyword evidence="10" id="KW-1185">Reference proteome</keyword>
<keyword evidence="8" id="KW-0119">Carbohydrate metabolism</keyword>
<keyword evidence="7" id="KW-0704">Schiff base</keyword>
<comment type="subunit">
    <text evidence="4">Homotrimer.</text>
</comment>
<protein>
    <recommendedName>
        <fullName evidence="5">2-dehydro-3-deoxy-phosphogluconate aldolase</fullName>
        <ecNumber evidence="5">4.1.2.14</ecNumber>
    </recommendedName>
</protein>
<dbReference type="InterPro" id="IPR013785">
    <property type="entry name" value="Aldolase_TIM"/>
</dbReference>
<dbReference type="InterPro" id="IPR031338">
    <property type="entry name" value="KDPG/KHG_AS_2"/>
</dbReference>
<reference evidence="9" key="1">
    <citation type="submission" date="2023-03" db="EMBL/GenBank/DDBJ databases">
        <title>MT1 and MT2 Draft Genomes of Novel Species.</title>
        <authorList>
            <person name="Venkateswaran K."/>
        </authorList>
    </citation>
    <scope>NUCLEOTIDE SEQUENCE</scope>
    <source>
        <strain evidence="9">F6_8S_P_1A</strain>
    </source>
</reference>
<keyword evidence="6 9" id="KW-0456">Lyase</keyword>
<dbReference type="GO" id="GO:0008700">
    <property type="term" value="F:(R,S)-4-hydroxy-2-oxoglutarate aldolase activity"/>
    <property type="evidence" value="ECO:0007669"/>
    <property type="project" value="UniProtKB-EC"/>
</dbReference>
<dbReference type="InterPro" id="IPR031337">
    <property type="entry name" value="KDPG/KHG_AS_1"/>
</dbReference>
<dbReference type="EMBL" id="JAROCB010000005">
    <property type="protein sequence ID" value="MDN4599127.1"/>
    <property type="molecule type" value="Genomic_DNA"/>
</dbReference>
<dbReference type="CDD" id="cd00452">
    <property type="entry name" value="KDPG_aldolase"/>
    <property type="match status" value="1"/>
</dbReference>
<dbReference type="SUPFAM" id="SSF51569">
    <property type="entry name" value="Aldolase"/>
    <property type="match status" value="1"/>
</dbReference>
<organism evidence="9 10">
    <name type="scientific">Leifsonia virtsii</name>
    <dbReference type="NCBI Taxonomy" id="3035915"/>
    <lineage>
        <taxon>Bacteria</taxon>
        <taxon>Bacillati</taxon>
        <taxon>Actinomycetota</taxon>
        <taxon>Actinomycetes</taxon>
        <taxon>Micrococcales</taxon>
        <taxon>Microbacteriaceae</taxon>
        <taxon>Leifsonia</taxon>
    </lineage>
</organism>
<dbReference type="NCBIfam" id="TIGR01182">
    <property type="entry name" value="eda"/>
    <property type="match status" value="1"/>
</dbReference>
<dbReference type="Gene3D" id="3.20.20.70">
    <property type="entry name" value="Aldolase class I"/>
    <property type="match status" value="1"/>
</dbReference>
<dbReference type="Pfam" id="PF01081">
    <property type="entry name" value="Aldolase"/>
    <property type="match status" value="1"/>
</dbReference>
<dbReference type="GO" id="GO:0008675">
    <property type="term" value="F:2-dehydro-3-deoxy-phosphogluconate aldolase activity"/>
    <property type="evidence" value="ECO:0007669"/>
    <property type="project" value="UniProtKB-EC"/>
</dbReference>
<gene>
    <name evidence="9" type="primary">eda</name>
    <name evidence="9" type="ORF">P5G59_18395</name>
</gene>
<evidence type="ECO:0000256" key="2">
    <source>
        <dbReference type="ARBA" id="ARBA00004736"/>
    </source>
</evidence>
<evidence type="ECO:0000256" key="8">
    <source>
        <dbReference type="ARBA" id="ARBA00023277"/>
    </source>
</evidence>
<evidence type="ECO:0000256" key="1">
    <source>
        <dbReference type="ARBA" id="ARBA00000654"/>
    </source>
</evidence>
<dbReference type="RefSeq" id="WP_301220471.1">
    <property type="nucleotide sequence ID" value="NZ_JAROCB010000005.1"/>
</dbReference>
<sequence length="201" mass="20306">MIAFGPLLPVVVIDRAEDAVPLGRALLAGGIRQAEVTLRTPAALDALRALAGVEGLLVGAGTVLDPVQVDAVVDAGARFVVSPGLSDEVVAACERRGVDVVPGIATATELMRGRSLGLRTVKFFPAESSGGPAAIAALASVFPEMRFVPTGGIGSDRAADYAALPSVVAVGGSWMVPRSAIAAGDLATVERLSRQAVEALA</sequence>
<dbReference type="PANTHER" id="PTHR30246">
    <property type="entry name" value="2-KETO-3-DEOXY-6-PHOSPHOGLUCONATE ALDOLASE"/>
    <property type="match status" value="1"/>
</dbReference>
<comment type="caution">
    <text evidence="9">The sequence shown here is derived from an EMBL/GenBank/DDBJ whole genome shotgun (WGS) entry which is preliminary data.</text>
</comment>
<evidence type="ECO:0000256" key="3">
    <source>
        <dbReference type="ARBA" id="ARBA00006906"/>
    </source>
</evidence>
<name>A0ABT8J233_9MICO</name>
<dbReference type="NCBIfam" id="NF004325">
    <property type="entry name" value="PRK05718.1"/>
    <property type="match status" value="1"/>
</dbReference>
<evidence type="ECO:0000256" key="6">
    <source>
        <dbReference type="ARBA" id="ARBA00023239"/>
    </source>
</evidence>
<comment type="pathway">
    <text evidence="2">Carbohydrate acid metabolism; 2-dehydro-3-deoxy-D-gluconate degradation; D-glyceraldehyde 3-phosphate and pyruvate from 2-dehydro-3-deoxy-D-gluconate: step 2/2.</text>
</comment>
<evidence type="ECO:0000256" key="5">
    <source>
        <dbReference type="ARBA" id="ARBA00013063"/>
    </source>
</evidence>
<evidence type="ECO:0000313" key="9">
    <source>
        <dbReference type="EMBL" id="MDN4599127.1"/>
    </source>
</evidence>
<dbReference type="InterPro" id="IPR000887">
    <property type="entry name" value="Aldlse_KDPG_KHG"/>
</dbReference>
<comment type="similarity">
    <text evidence="3">Belongs to the KHG/KDPG aldolase family.</text>
</comment>
<dbReference type="PROSITE" id="PS00160">
    <property type="entry name" value="ALDOLASE_KDPG_KHG_2"/>
    <property type="match status" value="1"/>
</dbReference>
<dbReference type="EC" id="4.1.2.14" evidence="5"/>